<keyword evidence="3" id="KW-1185">Reference proteome</keyword>
<dbReference type="Proteomes" id="UP000641646">
    <property type="component" value="Unassembled WGS sequence"/>
</dbReference>
<evidence type="ECO:0000313" key="3">
    <source>
        <dbReference type="Proteomes" id="UP000641646"/>
    </source>
</evidence>
<dbReference type="InterPro" id="IPR025272">
    <property type="entry name" value="SocA_Panacea"/>
</dbReference>
<dbReference type="RefSeq" id="WP_190464325.1">
    <property type="nucleotide sequence ID" value="NZ_JACJPW010000021.1"/>
</dbReference>
<evidence type="ECO:0000259" key="1">
    <source>
        <dbReference type="Pfam" id="PF13274"/>
    </source>
</evidence>
<reference evidence="2" key="1">
    <citation type="journal article" date="2015" name="ISME J.">
        <title>Draft Genome Sequence of Streptomyces incarnatus NRRL8089, which Produces the Nucleoside Antibiotic Sinefungin.</title>
        <authorList>
            <person name="Oshima K."/>
            <person name="Hattori M."/>
            <person name="Shimizu H."/>
            <person name="Fukuda K."/>
            <person name="Nemoto M."/>
            <person name="Inagaki K."/>
            <person name="Tamura T."/>
        </authorList>
    </citation>
    <scope>NUCLEOTIDE SEQUENCE</scope>
    <source>
        <strain evidence="2">FACHB-1375</strain>
    </source>
</reference>
<feature type="domain" description="Antitoxin SocA-like Panacea" evidence="1">
    <location>
        <begin position="33"/>
        <end position="124"/>
    </location>
</feature>
<evidence type="ECO:0000313" key="2">
    <source>
        <dbReference type="EMBL" id="MBD2181520.1"/>
    </source>
</evidence>
<comment type="caution">
    <text evidence="2">The sequence shown here is derived from an EMBL/GenBank/DDBJ whole genome shotgun (WGS) entry which is preliminary data.</text>
</comment>
<name>A0A926ZG29_9CYAN</name>
<proteinExistence type="predicted"/>
<reference evidence="2" key="2">
    <citation type="submission" date="2020-08" db="EMBL/GenBank/DDBJ databases">
        <authorList>
            <person name="Chen M."/>
            <person name="Teng W."/>
            <person name="Zhao L."/>
            <person name="Hu C."/>
            <person name="Zhou Y."/>
            <person name="Han B."/>
            <person name="Song L."/>
            <person name="Shu W."/>
        </authorList>
    </citation>
    <scope>NUCLEOTIDE SEQUENCE</scope>
    <source>
        <strain evidence="2">FACHB-1375</strain>
    </source>
</reference>
<organism evidence="2 3">
    <name type="scientific">Aerosakkonema funiforme FACHB-1375</name>
    <dbReference type="NCBI Taxonomy" id="2949571"/>
    <lineage>
        <taxon>Bacteria</taxon>
        <taxon>Bacillati</taxon>
        <taxon>Cyanobacteriota</taxon>
        <taxon>Cyanophyceae</taxon>
        <taxon>Oscillatoriophycideae</taxon>
        <taxon>Aerosakkonematales</taxon>
        <taxon>Aerosakkonemataceae</taxon>
        <taxon>Aerosakkonema</taxon>
    </lineage>
</organism>
<gene>
    <name evidence="2" type="ORF">H6G03_10430</name>
</gene>
<dbReference type="AlphaFoldDB" id="A0A926ZG29"/>
<sequence length="159" mass="19118">MTTIAPVTTLSKLVDYFIWFANDVGSYLSNQKLQKLLYYAQAWYLAFEDKPLFEEDFEAWVHGPTIPALFYEYKEQFGFKPILKEVEKPEFPEDVQKFLDDLFDDYFFRDAYELELMVRREDPWIKARGGLPKDEPSHVIITKELMRDFYKNRVIEEEE</sequence>
<dbReference type="EMBL" id="JACJPW010000021">
    <property type="protein sequence ID" value="MBD2181520.1"/>
    <property type="molecule type" value="Genomic_DNA"/>
</dbReference>
<accession>A0A926ZG29</accession>
<protein>
    <submittedName>
        <fullName evidence="2">DUF4065 domain-containing protein</fullName>
    </submittedName>
</protein>
<dbReference type="Pfam" id="PF13274">
    <property type="entry name" value="SocA_Panacea"/>
    <property type="match status" value="1"/>
</dbReference>